<comment type="caution">
    <text evidence="2">The sequence shown here is derived from an EMBL/GenBank/DDBJ whole genome shotgun (WGS) entry which is preliminary data.</text>
</comment>
<reference evidence="2" key="1">
    <citation type="submission" date="2020-10" db="EMBL/GenBank/DDBJ databases">
        <authorList>
            <person name="Gilroy R."/>
        </authorList>
    </citation>
    <scope>NUCLEOTIDE SEQUENCE</scope>
    <source>
        <strain evidence="2">ChiW3-316</strain>
    </source>
</reference>
<organism evidence="2 3">
    <name type="scientific">Candidatus Scatocola faecipullorum</name>
    <dbReference type="NCBI Taxonomy" id="2840917"/>
    <lineage>
        <taxon>Bacteria</taxon>
        <taxon>Pseudomonadati</taxon>
        <taxon>Pseudomonadota</taxon>
        <taxon>Alphaproteobacteria</taxon>
        <taxon>Rhodospirillales</taxon>
        <taxon>Rhodospirillaceae</taxon>
        <taxon>Rhodospirillaceae incertae sedis</taxon>
        <taxon>Candidatus Scatocola</taxon>
    </lineage>
</organism>
<gene>
    <name evidence="2" type="ORF">IAD20_05070</name>
</gene>
<proteinExistence type="predicted"/>
<dbReference type="PROSITE" id="PS51257">
    <property type="entry name" value="PROKAR_LIPOPROTEIN"/>
    <property type="match status" value="1"/>
</dbReference>
<feature type="transmembrane region" description="Helical" evidence="1">
    <location>
        <begin position="12"/>
        <end position="35"/>
    </location>
</feature>
<evidence type="ECO:0000256" key="1">
    <source>
        <dbReference type="SAM" id="Phobius"/>
    </source>
</evidence>
<dbReference type="EMBL" id="DVNC01000032">
    <property type="protein sequence ID" value="HIU53432.1"/>
    <property type="molecule type" value="Genomic_DNA"/>
</dbReference>
<keyword evidence="1" id="KW-0472">Membrane</keyword>
<name>A0A9D1M4H0_9PROT</name>
<feature type="transmembrane region" description="Helical" evidence="1">
    <location>
        <begin position="107"/>
        <end position="125"/>
    </location>
</feature>
<dbReference type="Proteomes" id="UP000824107">
    <property type="component" value="Unassembled WGS sequence"/>
</dbReference>
<evidence type="ECO:0000313" key="2">
    <source>
        <dbReference type="EMBL" id="HIU53432.1"/>
    </source>
</evidence>
<accession>A0A9D1M4H0</accession>
<protein>
    <submittedName>
        <fullName evidence="2">Uncharacterized protein</fullName>
    </submittedName>
</protein>
<feature type="transmembrane region" description="Helical" evidence="1">
    <location>
        <begin position="132"/>
        <end position="153"/>
    </location>
</feature>
<dbReference type="AlphaFoldDB" id="A0A9D1M4H0"/>
<keyword evidence="1" id="KW-1133">Transmembrane helix</keyword>
<evidence type="ECO:0000313" key="3">
    <source>
        <dbReference type="Proteomes" id="UP000824107"/>
    </source>
</evidence>
<keyword evidence="1" id="KW-0812">Transmembrane</keyword>
<reference evidence="2" key="2">
    <citation type="journal article" date="2021" name="PeerJ">
        <title>Extensive microbial diversity within the chicken gut microbiome revealed by metagenomics and culture.</title>
        <authorList>
            <person name="Gilroy R."/>
            <person name="Ravi A."/>
            <person name="Getino M."/>
            <person name="Pursley I."/>
            <person name="Horton D.L."/>
            <person name="Alikhan N.F."/>
            <person name="Baker D."/>
            <person name="Gharbi K."/>
            <person name="Hall N."/>
            <person name="Watson M."/>
            <person name="Adriaenssens E.M."/>
            <person name="Foster-Nyarko E."/>
            <person name="Jarju S."/>
            <person name="Secka A."/>
            <person name="Antonio M."/>
            <person name="Oren A."/>
            <person name="Chaudhuri R.R."/>
            <person name="La Ragione R."/>
            <person name="Hildebrand F."/>
            <person name="Pallen M.J."/>
        </authorList>
    </citation>
    <scope>NUCLEOTIDE SEQUENCE</scope>
    <source>
        <strain evidence="2">ChiW3-316</strain>
    </source>
</reference>
<sequence>MTDTKIKLSIPEILMHLGLLTVVFWLFACSLSFFIETENPQNLLILSTEVTLTFYFIPLKHTLKPNKFLFAFTVLFSTLNIFVVFISLFLAIHNITPYPHSPYEECLFNSIPLLLCLPLFTYLSGFIDKKHFYTLAAIIFTSSILAFALFLSLDFDSETYEYAALQSLNPHPCI</sequence>
<feature type="transmembrane region" description="Helical" evidence="1">
    <location>
        <begin position="69"/>
        <end position="95"/>
    </location>
</feature>